<dbReference type="SUPFAM" id="SSF50249">
    <property type="entry name" value="Nucleic acid-binding proteins"/>
    <property type="match status" value="2"/>
</dbReference>
<evidence type="ECO:0000313" key="1">
    <source>
        <dbReference type="EnsemblPlants" id="AUR62036305-RA:cds"/>
    </source>
</evidence>
<evidence type="ECO:0008006" key="3">
    <source>
        <dbReference type="Google" id="ProtNLM"/>
    </source>
</evidence>
<dbReference type="Gene3D" id="2.40.50.140">
    <property type="entry name" value="Nucleic acid-binding proteins"/>
    <property type="match status" value="2"/>
</dbReference>
<reference evidence="1" key="2">
    <citation type="submission" date="2021-03" db="UniProtKB">
        <authorList>
            <consortium name="EnsemblPlants"/>
        </authorList>
    </citation>
    <scope>IDENTIFICATION</scope>
</reference>
<dbReference type="AlphaFoldDB" id="A0A803MWE0"/>
<reference evidence="1" key="1">
    <citation type="journal article" date="2017" name="Nature">
        <title>The genome of Chenopodium quinoa.</title>
        <authorList>
            <person name="Jarvis D.E."/>
            <person name="Ho Y.S."/>
            <person name="Lightfoot D.J."/>
            <person name="Schmoeckel S.M."/>
            <person name="Li B."/>
            <person name="Borm T.J.A."/>
            <person name="Ohyanagi H."/>
            <person name="Mineta K."/>
            <person name="Michell C.T."/>
            <person name="Saber N."/>
            <person name="Kharbatia N.M."/>
            <person name="Rupper R.R."/>
            <person name="Sharp A.R."/>
            <person name="Dally N."/>
            <person name="Boughton B.A."/>
            <person name="Woo Y.H."/>
            <person name="Gao G."/>
            <person name="Schijlen E.G.W.M."/>
            <person name="Guo X."/>
            <person name="Momin A.A."/>
            <person name="Negrao S."/>
            <person name="Al-Babili S."/>
            <person name="Gehring C."/>
            <person name="Roessner U."/>
            <person name="Jung C."/>
            <person name="Murphy K."/>
            <person name="Arold S.T."/>
            <person name="Gojobori T."/>
            <person name="van der Linden C.G."/>
            <person name="van Loo E.N."/>
            <person name="Jellen E.N."/>
            <person name="Maughan P.J."/>
            <person name="Tester M."/>
        </authorList>
    </citation>
    <scope>NUCLEOTIDE SEQUENCE [LARGE SCALE GENOMIC DNA]</scope>
    <source>
        <strain evidence="1">cv. PI 614886</strain>
    </source>
</reference>
<name>A0A803MWE0_CHEQI</name>
<dbReference type="PANTHER" id="PTHR47165">
    <property type="entry name" value="OS03G0429900 PROTEIN"/>
    <property type="match status" value="1"/>
</dbReference>
<proteinExistence type="predicted"/>
<dbReference type="PANTHER" id="PTHR47165:SF4">
    <property type="entry name" value="OS03G0429900 PROTEIN"/>
    <property type="match status" value="1"/>
</dbReference>
<accession>A0A803MWE0</accession>
<dbReference type="Proteomes" id="UP000596660">
    <property type="component" value="Unplaced"/>
</dbReference>
<protein>
    <recommendedName>
        <fullName evidence="3">Replication factor A C-terminal domain-containing protein</fullName>
    </recommendedName>
</protein>
<dbReference type="Gramene" id="AUR62036305-RA">
    <property type="protein sequence ID" value="AUR62036305-RA:cds"/>
    <property type="gene ID" value="AUR62036305"/>
</dbReference>
<keyword evidence="2" id="KW-1185">Reference proteome</keyword>
<dbReference type="InterPro" id="IPR012340">
    <property type="entry name" value="NA-bd_OB-fold"/>
</dbReference>
<dbReference type="EnsemblPlants" id="AUR62036305-RA">
    <property type="protein sequence ID" value="AUR62036305-RA:cds"/>
    <property type="gene ID" value="AUR62036305"/>
</dbReference>
<organism evidence="1 2">
    <name type="scientific">Chenopodium quinoa</name>
    <name type="common">Quinoa</name>
    <dbReference type="NCBI Taxonomy" id="63459"/>
    <lineage>
        <taxon>Eukaryota</taxon>
        <taxon>Viridiplantae</taxon>
        <taxon>Streptophyta</taxon>
        <taxon>Embryophyta</taxon>
        <taxon>Tracheophyta</taxon>
        <taxon>Spermatophyta</taxon>
        <taxon>Magnoliopsida</taxon>
        <taxon>eudicotyledons</taxon>
        <taxon>Gunneridae</taxon>
        <taxon>Pentapetalae</taxon>
        <taxon>Caryophyllales</taxon>
        <taxon>Chenopodiaceae</taxon>
        <taxon>Chenopodioideae</taxon>
        <taxon>Atripliceae</taxon>
        <taxon>Chenopodium</taxon>
    </lineage>
</organism>
<sequence>MSSCGQTHDQSFVVTVTADGDDDAAITALLQGDDPREMVFLPRANLRPSSSSHYPFKFERIQFPIKLSFAMTINKAQGQTHNKMNPEYTPISNLTPQTKAYKVRAKVIEKAEPKLSPNKTLYQWLKLEDNEGNRIRGTLFENEVESFKGILELGREYEIANAPLRAINEKWKTREDDFQMTFGGNTTIQPLQAEAGLVLPKYTPIASIPRTSSKNERFGIYLTASAQAGQTASGASMDVREVVIADDRLLASILYVYISHTWAFRRDSRKSQEMLTDTMQEERIWLKAKIPEPDVGKIIAYIGCDNCGRCCEELAGETFKCSSCPNKVCTATARVNYTFTITDGTGELKLTAFGAECEKLFGMKLADIYSKLIVVNNSHT</sequence>
<evidence type="ECO:0000313" key="2">
    <source>
        <dbReference type="Proteomes" id="UP000596660"/>
    </source>
</evidence>